<dbReference type="SUPFAM" id="SSF52540">
    <property type="entry name" value="P-loop containing nucleoside triphosphate hydrolases"/>
    <property type="match status" value="2"/>
</dbReference>
<evidence type="ECO:0000259" key="11">
    <source>
        <dbReference type="PROSITE" id="PS50893"/>
    </source>
</evidence>
<dbReference type="PROSITE" id="PS50893">
    <property type="entry name" value="ABC_TRANSPORTER_2"/>
    <property type="match status" value="2"/>
</dbReference>
<dbReference type="InterPro" id="IPR029481">
    <property type="entry name" value="ABC_trans_N"/>
</dbReference>
<dbReference type="CDD" id="cd03232">
    <property type="entry name" value="ABCG_PDR_domain2"/>
    <property type="match status" value="1"/>
</dbReference>
<dbReference type="GO" id="GO:0009410">
    <property type="term" value="P:response to xenobiotic stimulus"/>
    <property type="evidence" value="ECO:0007669"/>
    <property type="project" value="EnsemblFungi"/>
</dbReference>
<dbReference type="Pfam" id="PF01061">
    <property type="entry name" value="ABC2_membrane"/>
    <property type="match status" value="2"/>
</dbReference>
<feature type="domain" description="ABC transporter" evidence="11">
    <location>
        <begin position="853"/>
        <end position="1095"/>
    </location>
</feature>
<dbReference type="GO" id="GO:0005886">
    <property type="term" value="C:plasma membrane"/>
    <property type="evidence" value="ECO:0007669"/>
    <property type="project" value="EnsemblFungi"/>
</dbReference>
<dbReference type="eggNOG" id="KOG0065">
    <property type="taxonomic scope" value="Eukaryota"/>
</dbReference>
<feature type="transmembrane region" description="Helical" evidence="10">
    <location>
        <begin position="1368"/>
        <end position="1388"/>
    </location>
</feature>
<gene>
    <name evidence="12" type="primary">KAFR0C05210</name>
    <name evidence="12" type="ORF">KAFR_0C05210</name>
</gene>
<dbReference type="GO" id="GO:1990961">
    <property type="term" value="P:xenobiotic detoxification by transmembrane export across the plasma membrane"/>
    <property type="evidence" value="ECO:0007669"/>
    <property type="project" value="EnsemblFungi"/>
</dbReference>
<dbReference type="InterPro" id="IPR017871">
    <property type="entry name" value="ABC_transporter-like_CS"/>
</dbReference>
<dbReference type="Pfam" id="PF06422">
    <property type="entry name" value="PDR_CDR"/>
    <property type="match status" value="1"/>
</dbReference>
<dbReference type="InterPro" id="IPR003439">
    <property type="entry name" value="ABC_transporter-like_ATP-bd"/>
</dbReference>
<dbReference type="InterPro" id="IPR027417">
    <property type="entry name" value="P-loop_NTPase"/>
</dbReference>
<dbReference type="InterPro" id="IPR013525">
    <property type="entry name" value="ABC2_TM"/>
</dbReference>
<dbReference type="Pfam" id="PF00005">
    <property type="entry name" value="ABC_tran"/>
    <property type="match status" value="2"/>
</dbReference>
<feature type="region of interest" description="Disordered" evidence="9">
    <location>
        <begin position="1"/>
        <end position="20"/>
    </location>
</feature>
<feature type="compositionally biased region" description="Polar residues" evidence="9">
    <location>
        <begin position="819"/>
        <end position="828"/>
    </location>
</feature>
<sequence>MSEKKDIIDSGAMSQVDESSSLNLQSYDGFDQNAQDKIRQLARSLTNQSSTTHNNDAASLFSNVKGVNPVFTDPSNPEYDERLDPESENFSSTAWVKNMANLTAADPDYYKPYSLGCVWKDLTASGDSSDVVYQSTVFNMPTKLLKTAFRKARPAKESDTFQILKPMEGCINPGELLVVLGRPGSGCTTLLKSISSNTHGFNVGKDSTISYNGLTPKAINRHYRGEVVYNAESDVHLPHLTVFETLYTVARLKTPSNRVQGVDRDTYAKHLTDVTMATYGLSHTRNTKVGNDLVRGVSGGERKRVSIAEVTICGSKFQCWDNATRGLDSATALEFIRALKTQATLTNTAATIAIYQCSQDAYDLFDKVCVLYGGYQIFYGSAQKAKKYFETMGYQCPERQTTADFLTSVTSPAERVINPDFIGRGIQVPQTPEDMNNYWRNSPEYKELINEIDTHLANNQDESRNSIKEAHIAKQSNRARPGSPYTVNYGMQVKYLLTRNVWRIKNNSSVQLFMIFGNCGMAFILGSMFYKVMKHDSTSTFYYRGAAMFFAILFNAFSCLLEIFSLYEARPITEKHRSYSLYHPSADAFASIFSEIPTKIIIAIGFNIIYYFLVNFERNGGVFFFYWLINIVAVFAMSHLFRTVGSLTKTLSEAMIPASMLLLAMSMFTGFAIPKTKMLGWSKWIWYINPIAYLFESLMINEFHGRRFECAAFIPSGPAYSNITATERVCAVSGSVAGQSYVLGDDYIRVSYDYLHKHKWRGFGIGMAYAIFFLFAYLVVCEYNEGAKQKGEMLVFPQSVLRKLRKEGQLKKDSEDIENGSNSSTTEKQLLEDSDEGSSNGDSTGLVKSEAIFHWRNLCYDVQIKDETRRILNNVDGWVKPGTLTALMGSSGAGKTTLLDCLAERVTMGVITGDVLVDGRPRDESFPRSIGYCQQQDLHLKTSTVRESLRFSAYLRQPAEVSVEEKDAYVEEVIKILEMEKYADAVVGVAGEGLNVEQRKRLTIGVELAAKPKLLVFLDEPTSGLDSQTAWSICQLMRKLASHGQAILCTIHQPSAILMQEFDRLLFLQKGGKTVYFGELGEGCQVMIDYFERNGSHKCPPDANPAEWMLEVVGAAPGSHANQDYHEVWRNSEEFRIVHEELDLMERELPAKSAGVDTDHQEFATGLFYQTKLVSVRLFQQYWRSPEYLWAKFVLTIFNELFIGFTFFKAGTSLQGLQNQMLAAFMFTVIFNPLLQQYLPSFVQQRDLYEARERPSRTFSWKAFIVSQILVEAPWNFLAGTLAYFIYYYPIGFYENASYAGQLHERGALFWLFSTAFYVYVGSMGFLTVSFNEIAENAANLASLMFTMALSFCGVMTTPSAMPRFWIFMYRVSPLTYFVQGILAVGLANTKIECSSSEFLQFEAPSGMTCGNYMEAYLDYAGTGYLKDESATGTCEFCEYSYTNDYLSSINSYYSQRWRNWGIFICYIAINYIGGIAFYYLARVPKKSKVAKK</sequence>
<feature type="transmembrane region" description="Helical" evidence="10">
    <location>
        <begin position="1461"/>
        <end position="1482"/>
    </location>
</feature>
<dbReference type="HOGENOM" id="CLU_000604_35_0_1"/>
<keyword evidence="13" id="KW-1185">Reference proteome</keyword>
<dbReference type="NCBIfam" id="TIGR00956">
    <property type="entry name" value="3a01205"/>
    <property type="match status" value="1"/>
</dbReference>
<keyword evidence="5" id="KW-0547">Nucleotide-binding</keyword>
<dbReference type="InterPro" id="IPR005285">
    <property type="entry name" value="Drug-R_PDR/CDR"/>
</dbReference>
<dbReference type="RefSeq" id="XP_003956647.1">
    <property type="nucleotide sequence ID" value="XM_003956598.1"/>
</dbReference>
<keyword evidence="6" id="KW-0067">ATP-binding</keyword>
<organism evidence="12 13">
    <name type="scientific">Kazachstania africana (strain ATCC 22294 / BCRC 22015 / CBS 2517 / CECT 1963 / NBRC 1671 / NRRL Y-8276)</name>
    <name type="common">Yeast</name>
    <name type="synonym">Kluyveromyces africanus</name>
    <dbReference type="NCBI Taxonomy" id="1071382"/>
    <lineage>
        <taxon>Eukaryota</taxon>
        <taxon>Fungi</taxon>
        <taxon>Dikarya</taxon>
        <taxon>Ascomycota</taxon>
        <taxon>Saccharomycotina</taxon>
        <taxon>Saccharomycetes</taxon>
        <taxon>Saccharomycetales</taxon>
        <taxon>Saccharomycetaceae</taxon>
        <taxon>Kazachstania</taxon>
    </lineage>
</organism>
<feature type="domain" description="ABC transporter" evidence="11">
    <location>
        <begin position="149"/>
        <end position="398"/>
    </location>
</feature>
<feature type="transmembrane region" description="Helical" evidence="10">
    <location>
        <begin position="1308"/>
        <end position="1331"/>
    </location>
</feature>
<dbReference type="Pfam" id="PF14510">
    <property type="entry name" value="ABC_trans_N"/>
    <property type="match status" value="1"/>
</dbReference>
<dbReference type="SMART" id="SM00382">
    <property type="entry name" value="AAA"/>
    <property type="match status" value="1"/>
</dbReference>
<keyword evidence="4" id="KW-0677">Repeat</keyword>
<dbReference type="FunCoup" id="H2AT12">
    <property type="interactions" value="423"/>
</dbReference>
<feature type="transmembrane region" description="Helical" evidence="10">
    <location>
        <begin position="1337"/>
        <end position="1356"/>
    </location>
</feature>
<dbReference type="EMBL" id="HE650823">
    <property type="protein sequence ID" value="CCF57512.1"/>
    <property type="molecule type" value="Genomic_DNA"/>
</dbReference>
<dbReference type="Gene3D" id="3.40.50.300">
    <property type="entry name" value="P-loop containing nucleotide triphosphate hydrolases"/>
    <property type="match status" value="2"/>
</dbReference>
<dbReference type="GO" id="GO:0030003">
    <property type="term" value="P:intracellular monoatomic cation homeostasis"/>
    <property type="evidence" value="ECO:0007669"/>
    <property type="project" value="EnsemblFungi"/>
</dbReference>
<feature type="transmembrane region" description="Helical" evidence="10">
    <location>
        <begin position="542"/>
        <end position="567"/>
    </location>
</feature>
<evidence type="ECO:0000256" key="3">
    <source>
        <dbReference type="ARBA" id="ARBA00022692"/>
    </source>
</evidence>
<dbReference type="CDD" id="cd03233">
    <property type="entry name" value="ABCG_PDR_domain1"/>
    <property type="match status" value="1"/>
</dbReference>
<keyword evidence="8 10" id="KW-0472">Membrane</keyword>
<feature type="region of interest" description="Disordered" evidence="9">
    <location>
        <begin position="811"/>
        <end position="843"/>
    </location>
</feature>
<reference evidence="12 13" key="1">
    <citation type="journal article" date="2011" name="Proc. Natl. Acad. Sci. U.S.A.">
        <title>Evolutionary erosion of yeast sex chromosomes by mating-type switching accidents.</title>
        <authorList>
            <person name="Gordon J.L."/>
            <person name="Armisen D."/>
            <person name="Proux-Wera E."/>
            <person name="Oheigeartaigh S.S."/>
            <person name="Byrne K.P."/>
            <person name="Wolfe K.H."/>
        </authorList>
    </citation>
    <scope>NUCLEOTIDE SEQUENCE [LARGE SCALE GENOMIC DNA]</scope>
    <source>
        <strain evidence="13">ATCC 22294 / BCRC 22015 / CBS 2517 / CECT 1963 / NBRC 1671 / NRRL Y-8276</strain>
    </source>
</reference>
<dbReference type="Proteomes" id="UP000005220">
    <property type="component" value="Chromosome 3"/>
</dbReference>
<evidence type="ECO:0000256" key="5">
    <source>
        <dbReference type="ARBA" id="ARBA00022741"/>
    </source>
</evidence>
<dbReference type="KEGG" id="kaf:KAFR_0C05210"/>
<evidence type="ECO:0000256" key="1">
    <source>
        <dbReference type="ARBA" id="ARBA00004141"/>
    </source>
</evidence>
<proteinExistence type="predicted"/>
<evidence type="ECO:0000313" key="13">
    <source>
        <dbReference type="Proteomes" id="UP000005220"/>
    </source>
</evidence>
<keyword evidence="7 10" id="KW-1133">Transmembrane helix</keyword>
<accession>H2AT12</accession>
<dbReference type="InterPro" id="IPR034001">
    <property type="entry name" value="ABCG_PDR_1"/>
</dbReference>
<dbReference type="GO" id="GO:0008559">
    <property type="term" value="F:ABC-type xenobiotic transporter activity"/>
    <property type="evidence" value="ECO:0007669"/>
    <property type="project" value="EnsemblFungi"/>
</dbReference>
<protein>
    <recommendedName>
        <fullName evidence="11">ABC transporter domain-containing protein</fullName>
    </recommendedName>
</protein>
<dbReference type="FunFam" id="3.40.50.300:FF:000054">
    <property type="entry name" value="ABC multidrug transporter atrF"/>
    <property type="match status" value="1"/>
</dbReference>
<feature type="transmembrane region" description="Helical" evidence="10">
    <location>
        <begin position="512"/>
        <end position="530"/>
    </location>
</feature>
<dbReference type="FunFam" id="3.40.50.300:FF:001262">
    <property type="entry name" value="ABC transporter CDR4"/>
    <property type="match status" value="1"/>
</dbReference>
<feature type="transmembrane region" description="Helical" evidence="10">
    <location>
        <begin position="1259"/>
        <end position="1287"/>
    </location>
</feature>
<comment type="subcellular location">
    <subcellularLocation>
        <location evidence="1">Membrane</location>
        <topology evidence="1">Multi-pass membrane protein</topology>
    </subcellularLocation>
</comment>
<dbReference type="PANTHER" id="PTHR19241">
    <property type="entry name" value="ATP-BINDING CASSETTE TRANSPORTER"/>
    <property type="match status" value="1"/>
</dbReference>
<dbReference type="InParanoid" id="H2AT12"/>
<dbReference type="InterPro" id="IPR010929">
    <property type="entry name" value="PDR_CDR_ABC"/>
</dbReference>
<evidence type="ECO:0000256" key="6">
    <source>
        <dbReference type="ARBA" id="ARBA00022840"/>
    </source>
</evidence>
<evidence type="ECO:0000256" key="2">
    <source>
        <dbReference type="ARBA" id="ARBA00022448"/>
    </source>
</evidence>
<feature type="transmembrane region" description="Helical" evidence="10">
    <location>
        <begin position="762"/>
        <end position="780"/>
    </location>
</feature>
<feature type="transmembrane region" description="Helical" evidence="10">
    <location>
        <begin position="1188"/>
        <end position="1208"/>
    </location>
</feature>
<dbReference type="GO" id="GO:0016887">
    <property type="term" value="F:ATP hydrolysis activity"/>
    <property type="evidence" value="ECO:0007669"/>
    <property type="project" value="InterPro"/>
</dbReference>
<evidence type="ECO:0000256" key="9">
    <source>
        <dbReference type="SAM" id="MobiDB-lite"/>
    </source>
</evidence>
<dbReference type="InterPro" id="IPR003593">
    <property type="entry name" value="AAA+_ATPase"/>
</dbReference>
<feature type="transmembrane region" description="Helical" evidence="10">
    <location>
        <begin position="654"/>
        <end position="672"/>
    </location>
</feature>
<name>H2AT12_KAZAF</name>
<dbReference type="GO" id="GO:0005524">
    <property type="term" value="F:ATP binding"/>
    <property type="evidence" value="ECO:0007669"/>
    <property type="project" value="UniProtKB-KW"/>
</dbReference>
<feature type="transmembrane region" description="Helical" evidence="10">
    <location>
        <begin position="1220"/>
        <end position="1239"/>
    </location>
</feature>
<keyword evidence="2" id="KW-0813">Transport</keyword>
<evidence type="ECO:0000313" key="12">
    <source>
        <dbReference type="EMBL" id="CCF57512.1"/>
    </source>
</evidence>
<feature type="transmembrane region" description="Helical" evidence="10">
    <location>
        <begin position="624"/>
        <end position="642"/>
    </location>
</feature>
<feature type="transmembrane region" description="Helical" evidence="10">
    <location>
        <begin position="588"/>
        <end position="612"/>
    </location>
</feature>
<dbReference type="GO" id="GO:0042802">
    <property type="term" value="F:identical protein binding"/>
    <property type="evidence" value="ECO:0007669"/>
    <property type="project" value="EnsemblFungi"/>
</dbReference>
<evidence type="ECO:0000256" key="4">
    <source>
        <dbReference type="ARBA" id="ARBA00022737"/>
    </source>
</evidence>
<dbReference type="OrthoDB" id="245989at2759"/>
<dbReference type="InterPro" id="IPR034003">
    <property type="entry name" value="ABCG_PDR_2"/>
</dbReference>
<evidence type="ECO:0000256" key="7">
    <source>
        <dbReference type="ARBA" id="ARBA00022989"/>
    </source>
</evidence>
<evidence type="ECO:0000256" key="10">
    <source>
        <dbReference type="SAM" id="Phobius"/>
    </source>
</evidence>
<dbReference type="GeneID" id="13885430"/>
<evidence type="ECO:0000256" key="8">
    <source>
        <dbReference type="ARBA" id="ARBA00023136"/>
    </source>
</evidence>
<dbReference type="PROSITE" id="PS00211">
    <property type="entry name" value="ABC_TRANSPORTER_1"/>
    <property type="match status" value="1"/>
</dbReference>
<keyword evidence="3 10" id="KW-0812">Transmembrane</keyword>